<dbReference type="PANTHER" id="PTHR22916">
    <property type="entry name" value="GLYCOSYLTRANSFERASE"/>
    <property type="match status" value="1"/>
</dbReference>
<dbReference type="PANTHER" id="PTHR22916:SF67">
    <property type="entry name" value="COLANIC ACID BIOSYNTHESIS GLYCOSYL TRANSFERASE WCAE-RELATED"/>
    <property type="match status" value="1"/>
</dbReference>
<dbReference type="Pfam" id="PF00535">
    <property type="entry name" value="Glycos_transf_2"/>
    <property type="match status" value="1"/>
</dbReference>
<gene>
    <name evidence="2" type="ORF">SAMN06297358_3561</name>
</gene>
<feature type="domain" description="Glycosyltransferase 2-like" evidence="1">
    <location>
        <begin position="9"/>
        <end position="135"/>
    </location>
</feature>
<organism evidence="2 3">
    <name type="scientific">Pedobacter xixiisoli</name>
    <dbReference type="NCBI Taxonomy" id="1476464"/>
    <lineage>
        <taxon>Bacteria</taxon>
        <taxon>Pseudomonadati</taxon>
        <taxon>Bacteroidota</taxon>
        <taxon>Sphingobacteriia</taxon>
        <taxon>Sphingobacteriales</taxon>
        <taxon>Sphingobacteriaceae</taxon>
        <taxon>Pedobacter</taxon>
    </lineage>
</organism>
<evidence type="ECO:0000313" key="3">
    <source>
        <dbReference type="Proteomes" id="UP000219281"/>
    </source>
</evidence>
<accession>A0A286AD75</accession>
<evidence type="ECO:0000259" key="1">
    <source>
        <dbReference type="Pfam" id="PF00535"/>
    </source>
</evidence>
<dbReference type="GO" id="GO:0016758">
    <property type="term" value="F:hexosyltransferase activity"/>
    <property type="evidence" value="ECO:0007669"/>
    <property type="project" value="UniProtKB-ARBA"/>
</dbReference>
<dbReference type="InterPro" id="IPR029044">
    <property type="entry name" value="Nucleotide-diphossugar_trans"/>
</dbReference>
<dbReference type="AlphaFoldDB" id="A0A286AD75"/>
<keyword evidence="2" id="KW-0808">Transferase</keyword>
<name>A0A286AD75_9SPHI</name>
<protein>
    <submittedName>
        <fullName evidence="2">Glycosyltransferase involved in cell wall bisynthesis</fullName>
    </submittedName>
</protein>
<reference evidence="3" key="1">
    <citation type="submission" date="2017-09" db="EMBL/GenBank/DDBJ databases">
        <authorList>
            <person name="Varghese N."/>
            <person name="Submissions S."/>
        </authorList>
    </citation>
    <scope>NUCLEOTIDE SEQUENCE [LARGE SCALE GENOMIC DNA]</scope>
    <source>
        <strain evidence="3">CGMCC 1.12803</strain>
    </source>
</reference>
<proteinExistence type="predicted"/>
<dbReference type="Gene3D" id="3.90.550.10">
    <property type="entry name" value="Spore Coat Polysaccharide Biosynthesis Protein SpsA, Chain A"/>
    <property type="match status" value="1"/>
</dbReference>
<dbReference type="Proteomes" id="UP000219281">
    <property type="component" value="Unassembled WGS sequence"/>
</dbReference>
<dbReference type="OrthoDB" id="9788101at2"/>
<dbReference type="InterPro" id="IPR001173">
    <property type="entry name" value="Glyco_trans_2-like"/>
</dbReference>
<sequence>MTPLQLKISIITVNYNHAEGLAETIASVAGQSYAEIEHIVIDGGSTDSSTDVIESNRHHLAYAVSEKDKGVFDAMNKGIKQATGDYLLFVNSGDKLATEHVINNCVAYGFDKDLIIADMVFVNEGQRRDWKPEHLLTFDLFYFYGIPHPSTFIKKELFDLVGLYDDELKIVSDWKFFLLAVCKHNCSYKRIDITVSEFIEGGISTQEDSVPQILAERKKVIEAHFSAFLPNYEELWAARRQLRKLRYTIKIKKFLGIR</sequence>
<dbReference type="RefSeq" id="WP_097133360.1">
    <property type="nucleotide sequence ID" value="NZ_OCMT01000004.1"/>
</dbReference>
<keyword evidence="3" id="KW-1185">Reference proteome</keyword>
<dbReference type="SUPFAM" id="SSF53448">
    <property type="entry name" value="Nucleotide-diphospho-sugar transferases"/>
    <property type="match status" value="1"/>
</dbReference>
<dbReference type="EMBL" id="OCMT01000004">
    <property type="protein sequence ID" value="SOD19854.1"/>
    <property type="molecule type" value="Genomic_DNA"/>
</dbReference>
<dbReference type="CDD" id="cd06433">
    <property type="entry name" value="GT_2_WfgS_like"/>
    <property type="match status" value="1"/>
</dbReference>
<evidence type="ECO:0000313" key="2">
    <source>
        <dbReference type="EMBL" id="SOD19854.1"/>
    </source>
</evidence>